<feature type="transmembrane region" description="Helical" evidence="1">
    <location>
        <begin position="106"/>
        <end position="128"/>
    </location>
</feature>
<dbReference type="EMBL" id="KN835218">
    <property type="protein sequence ID" value="KIK43200.1"/>
    <property type="molecule type" value="Genomic_DNA"/>
</dbReference>
<keyword evidence="1" id="KW-0812">Transmembrane</keyword>
<reference evidence="3 4" key="1">
    <citation type="submission" date="2014-04" db="EMBL/GenBank/DDBJ databases">
        <authorList>
            <consortium name="DOE Joint Genome Institute"/>
            <person name="Kuo A."/>
            <person name="Ruytinx J."/>
            <person name="Rineau F."/>
            <person name="Colpaert J."/>
            <person name="Kohler A."/>
            <person name="Nagy L.G."/>
            <person name="Floudas D."/>
            <person name="Copeland A."/>
            <person name="Barry K.W."/>
            <person name="Cichocki N."/>
            <person name="Veneault-Fourrey C."/>
            <person name="LaButti K."/>
            <person name="Lindquist E.A."/>
            <person name="Lipzen A."/>
            <person name="Lundell T."/>
            <person name="Morin E."/>
            <person name="Murat C."/>
            <person name="Sun H."/>
            <person name="Tunlid A."/>
            <person name="Henrissat B."/>
            <person name="Grigoriev I.V."/>
            <person name="Hibbett D.S."/>
            <person name="Martin F."/>
            <person name="Nordberg H.P."/>
            <person name="Cantor M.N."/>
            <person name="Hua S.X."/>
        </authorList>
    </citation>
    <scope>NUCLEOTIDE SEQUENCE [LARGE SCALE GENOMIC DNA]</scope>
    <source>
        <strain evidence="3 4">UH-Slu-Lm8-n1</strain>
    </source>
</reference>
<feature type="transmembrane region" description="Helical" evidence="1">
    <location>
        <begin position="192"/>
        <end position="212"/>
    </location>
</feature>
<name>A0A0C9ZZV2_9AGAM</name>
<evidence type="ECO:0000256" key="1">
    <source>
        <dbReference type="SAM" id="Phobius"/>
    </source>
</evidence>
<organism evidence="3 4">
    <name type="scientific">Suillus luteus UH-Slu-Lm8-n1</name>
    <dbReference type="NCBI Taxonomy" id="930992"/>
    <lineage>
        <taxon>Eukaryota</taxon>
        <taxon>Fungi</taxon>
        <taxon>Dikarya</taxon>
        <taxon>Basidiomycota</taxon>
        <taxon>Agaricomycotina</taxon>
        <taxon>Agaricomycetes</taxon>
        <taxon>Agaricomycetidae</taxon>
        <taxon>Boletales</taxon>
        <taxon>Suillineae</taxon>
        <taxon>Suillaceae</taxon>
        <taxon>Suillus</taxon>
    </lineage>
</organism>
<feature type="transmembrane region" description="Helical" evidence="1">
    <location>
        <begin position="140"/>
        <end position="162"/>
    </location>
</feature>
<feature type="transmembrane region" description="Helical" evidence="1">
    <location>
        <begin position="232"/>
        <end position="254"/>
    </location>
</feature>
<dbReference type="InterPro" id="IPR045340">
    <property type="entry name" value="DUF6533"/>
</dbReference>
<dbReference type="HOGENOM" id="CLU_057751_0_0_1"/>
<accession>A0A0C9ZZV2</accession>
<dbReference type="Proteomes" id="UP000054485">
    <property type="component" value="Unassembled WGS sequence"/>
</dbReference>
<dbReference type="InParanoid" id="A0A0C9ZZV2"/>
<feature type="transmembrane region" description="Helical" evidence="1">
    <location>
        <begin position="274"/>
        <end position="293"/>
    </location>
</feature>
<feature type="transmembrane region" description="Helical" evidence="1">
    <location>
        <begin position="15"/>
        <end position="35"/>
    </location>
</feature>
<keyword evidence="1" id="KW-0472">Membrane</keyword>
<proteinExistence type="predicted"/>
<keyword evidence="4" id="KW-1185">Reference proteome</keyword>
<gene>
    <name evidence="3" type="ORF">CY34DRAFT_11867</name>
</gene>
<evidence type="ECO:0000313" key="3">
    <source>
        <dbReference type="EMBL" id="KIK43200.1"/>
    </source>
</evidence>
<sequence>MPLIPTDPNSWSPDMYRLFSYFVVASSVAVVYDWGEQDVLWKKLLMPLWYSPVLTFGQEYELIWRQRRSLMTALYIIVRALLWDNIFCQQRDSKSPGSLDDRHGYAMDLVLLWSTLPVNCILDFIMISRLHAMYQRSRRMLIFLVVSCVCVSVFCAVIASAGTNLLSIKVFLYGTQCVYEIDASEQLRSFEAYTIATAWEALTLCLAIWIVLKHLRELRQQPTGRTVISDCFTVLLKTHVFYFVIYATSSSLNIGLMSPHFSASSSSGAQIYRGFLEFATLMQMFVVGPRLILSVREYHAKLMPNFDEGITNIHPMAFRERIPESTDSDV</sequence>
<dbReference type="AlphaFoldDB" id="A0A0C9ZZV2"/>
<dbReference type="OrthoDB" id="2671063at2759"/>
<feature type="domain" description="DUF6533" evidence="2">
    <location>
        <begin position="21"/>
        <end position="79"/>
    </location>
</feature>
<protein>
    <recommendedName>
        <fullName evidence="2">DUF6533 domain-containing protein</fullName>
    </recommendedName>
</protein>
<keyword evidence="1" id="KW-1133">Transmembrane helix</keyword>
<dbReference type="Pfam" id="PF20151">
    <property type="entry name" value="DUF6533"/>
    <property type="match status" value="1"/>
</dbReference>
<feature type="transmembrane region" description="Helical" evidence="1">
    <location>
        <begin position="69"/>
        <end position="86"/>
    </location>
</feature>
<reference evidence="4" key="2">
    <citation type="submission" date="2015-01" db="EMBL/GenBank/DDBJ databases">
        <title>Evolutionary Origins and Diversification of the Mycorrhizal Mutualists.</title>
        <authorList>
            <consortium name="DOE Joint Genome Institute"/>
            <consortium name="Mycorrhizal Genomics Consortium"/>
            <person name="Kohler A."/>
            <person name="Kuo A."/>
            <person name="Nagy L.G."/>
            <person name="Floudas D."/>
            <person name="Copeland A."/>
            <person name="Barry K.W."/>
            <person name="Cichocki N."/>
            <person name="Veneault-Fourrey C."/>
            <person name="LaButti K."/>
            <person name="Lindquist E.A."/>
            <person name="Lipzen A."/>
            <person name="Lundell T."/>
            <person name="Morin E."/>
            <person name="Murat C."/>
            <person name="Riley R."/>
            <person name="Ohm R."/>
            <person name="Sun H."/>
            <person name="Tunlid A."/>
            <person name="Henrissat B."/>
            <person name="Grigoriev I.V."/>
            <person name="Hibbett D.S."/>
            <person name="Martin F."/>
        </authorList>
    </citation>
    <scope>NUCLEOTIDE SEQUENCE [LARGE SCALE GENOMIC DNA]</scope>
    <source>
        <strain evidence="4">UH-Slu-Lm8-n1</strain>
    </source>
</reference>
<evidence type="ECO:0000259" key="2">
    <source>
        <dbReference type="Pfam" id="PF20151"/>
    </source>
</evidence>
<evidence type="ECO:0000313" key="4">
    <source>
        <dbReference type="Proteomes" id="UP000054485"/>
    </source>
</evidence>